<dbReference type="InterPro" id="IPR007627">
    <property type="entry name" value="RNA_pol_sigma70_r2"/>
</dbReference>
<gene>
    <name evidence="2" type="ORF">OMP40_15360</name>
</gene>
<dbReference type="RefSeq" id="WP_277532500.1">
    <property type="nucleotide sequence ID" value="NZ_JAPDIA010000003.1"/>
</dbReference>
<dbReference type="Pfam" id="PF04542">
    <property type="entry name" value="Sigma70_r2"/>
    <property type="match status" value="1"/>
</dbReference>
<dbReference type="GO" id="GO:0003700">
    <property type="term" value="F:DNA-binding transcription factor activity"/>
    <property type="evidence" value="ECO:0007669"/>
    <property type="project" value="InterPro"/>
</dbReference>
<proteinExistence type="predicted"/>
<dbReference type="GO" id="GO:0006352">
    <property type="term" value="P:DNA-templated transcription initiation"/>
    <property type="evidence" value="ECO:0007669"/>
    <property type="project" value="InterPro"/>
</dbReference>
<dbReference type="AlphaFoldDB" id="A0A9X4KTH0"/>
<evidence type="ECO:0000313" key="3">
    <source>
        <dbReference type="Proteomes" id="UP001153404"/>
    </source>
</evidence>
<sequence>MDVAQQFKKAQKGNVAAFEQLIHAHKTVMYRVAKTILASDADCEDAIQEAIIKAAGRAAAGFICAGNPLSRSNEDHRRDPCGT</sequence>
<organism evidence="2 3">
    <name type="scientific">Cohnella rhizosphaerae</name>
    <dbReference type="NCBI Taxonomy" id="1457232"/>
    <lineage>
        <taxon>Bacteria</taxon>
        <taxon>Bacillati</taxon>
        <taxon>Bacillota</taxon>
        <taxon>Bacilli</taxon>
        <taxon>Bacillales</taxon>
        <taxon>Paenibacillaceae</taxon>
        <taxon>Cohnella</taxon>
    </lineage>
</organism>
<accession>A0A9X4KTH0</accession>
<dbReference type="EMBL" id="JAPDIA010000003">
    <property type="protein sequence ID" value="MDG0810587.1"/>
    <property type="molecule type" value="Genomic_DNA"/>
</dbReference>
<evidence type="ECO:0000259" key="1">
    <source>
        <dbReference type="Pfam" id="PF04542"/>
    </source>
</evidence>
<feature type="domain" description="RNA polymerase sigma-70 region 2" evidence="1">
    <location>
        <begin position="21"/>
        <end position="55"/>
    </location>
</feature>
<protein>
    <recommendedName>
        <fullName evidence="1">RNA polymerase sigma-70 region 2 domain-containing protein</fullName>
    </recommendedName>
</protein>
<reference evidence="2" key="1">
    <citation type="submission" date="2022-10" db="EMBL/GenBank/DDBJ databases">
        <title>Comparative genomic analysis of Cohnella hashimotonis sp. nov., isolated from the International Space Station.</title>
        <authorList>
            <person name="Simpson A."/>
            <person name="Venkateswaran K."/>
        </authorList>
    </citation>
    <scope>NUCLEOTIDE SEQUENCE</scope>
    <source>
        <strain evidence="2">DSM 28161</strain>
    </source>
</reference>
<dbReference type="Gene3D" id="1.10.1740.10">
    <property type="match status" value="1"/>
</dbReference>
<keyword evidence="3" id="KW-1185">Reference proteome</keyword>
<name>A0A9X4KTH0_9BACL</name>
<dbReference type="InterPro" id="IPR013325">
    <property type="entry name" value="RNA_pol_sigma_r2"/>
</dbReference>
<comment type="caution">
    <text evidence="2">The sequence shown here is derived from an EMBL/GenBank/DDBJ whole genome shotgun (WGS) entry which is preliminary data.</text>
</comment>
<evidence type="ECO:0000313" key="2">
    <source>
        <dbReference type="EMBL" id="MDG0810587.1"/>
    </source>
</evidence>
<dbReference type="Proteomes" id="UP001153404">
    <property type="component" value="Unassembled WGS sequence"/>
</dbReference>
<dbReference type="SUPFAM" id="SSF88946">
    <property type="entry name" value="Sigma2 domain of RNA polymerase sigma factors"/>
    <property type="match status" value="1"/>
</dbReference>